<evidence type="ECO:0000313" key="4">
    <source>
        <dbReference type="Proteomes" id="UP001550739"/>
    </source>
</evidence>
<proteinExistence type="predicted"/>
<accession>A0ABV2ZJK0</accession>
<dbReference type="Pfam" id="PF09346">
    <property type="entry name" value="SMI1_KNR4"/>
    <property type="match status" value="1"/>
</dbReference>
<feature type="region of interest" description="Disordered" evidence="1">
    <location>
        <begin position="162"/>
        <end position="184"/>
    </location>
</feature>
<evidence type="ECO:0000313" key="3">
    <source>
        <dbReference type="EMBL" id="MEU3782725.1"/>
    </source>
</evidence>
<dbReference type="InterPro" id="IPR037883">
    <property type="entry name" value="Knr4/Smi1-like_sf"/>
</dbReference>
<comment type="caution">
    <text evidence="3">The sequence shown here is derived from an EMBL/GenBank/DDBJ whole genome shotgun (WGS) entry which is preliminary data.</text>
</comment>
<organism evidence="3 4">
    <name type="scientific">Streptomyces sp. 900129855</name>
    <dbReference type="NCBI Taxonomy" id="3155129"/>
    <lineage>
        <taxon>Bacteria</taxon>
        <taxon>Bacillati</taxon>
        <taxon>Actinomycetota</taxon>
        <taxon>Actinomycetes</taxon>
        <taxon>Kitasatosporales</taxon>
        <taxon>Streptomycetaceae</taxon>
        <taxon>Streptomyces</taxon>
    </lineage>
</organism>
<evidence type="ECO:0000259" key="2">
    <source>
        <dbReference type="Pfam" id="PF09346"/>
    </source>
</evidence>
<name>A0ABV2ZJK0_9ACTN</name>
<dbReference type="RefSeq" id="WP_334580201.1">
    <property type="nucleotide sequence ID" value="NZ_JBEZVE010000009.1"/>
</dbReference>
<gene>
    <name evidence="3" type="ORF">AB0E89_19495</name>
</gene>
<sequence length="184" mass="19942">MTDIDGLVQRVTAKACIAEEVLPSKVIPGELEIAESSLGFTLPPLLARLYQEVANGCFGPGYRLFPLVGQGGTAVVTYQAERAKAAAADSSHWPEGVLPILDWGCGMYAAVDCLSEHGTVLLFEPNAVEDNWEDAWFVDADSLAAWLETWLADRGWYQEDAYDEEELPEPSPWASAPARLAGKG</sequence>
<dbReference type="Proteomes" id="UP001550739">
    <property type="component" value="Unassembled WGS sequence"/>
</dbReference>
<protein>
    <submittedName>
        <fullName evidence="3">SMI1/KNR4 family protein</fullName>
    </submittedName>
</protein>
<dbReference type="InterPro" id="IPR018958">
    <property type="entry name" value="Knr4/Smi1-like_dom"/>
</dbReference>
<evidence type="ECO:0000256" key="1">
    <source>
        <dbReference type="SAM" id="MobiDB-lite"/>
    </source>
</evidence>
<dbReference type="EMBL" id="JBEZVE010000009">
    <property type="protein sequence ID" value="MEU3782725.1"/>
    <property type="molecule type" value="Genomic_DNA"/>
</dbReference>
<dbReference type="SUPFAM" id="SSF160631">
    <property type="entry name" value="SMI1/KNR4-like"/>
    <property type="match status" value="1"/>
</dbReference>
<keyword evidence="4" id="KW-1185">Reference proteome</keyword>
<feature type="domain" description="Knr4/Smi1-like" evidence="2">
    <location>
        <begin position="30"/>
        <end position="148"/>
    </location>
</feature>
<reference evidence="3 4" key="1">
    <citation type="submission" date="2024-06" db="EMBL/GenBank/DDBJ databases">
        <title>The Natural Products Discovery Center: Release of the First 8490 Sequenced Strains for Exploring Actinobacteria Biosynthetic Diversity.</title>
        <authorList>
            <person name="Kalkreuter E."/>
            <person name="Kautsar S.A."/>
            <person name="Yang D."/>
            <person name="Bader C.D."/>
            <person name="Teijaro C.N."/>
            <person name="Fluegel L."/>
            <person name="Davis C.M."/>
            <person name="Simpson J.R."/>
            <person name="Lauterbach L."/>
            <person name="Steele A.D."/>
            <person name="Gui C."/>
            <person name="Meng S."/>
            <person name="Li G."/>
            <person name="Viehrig K."/>
            <person name="Ye F."/>
            <person name="Su P."/>
            <person name="Kiefer A.F."/>
            <person name="Nichols A."/>
            <person name="Cepeda A.J."/>
            <person name="Yan W."/>
            <person name="Fan B."/>
            <person name="Jiang Y."/>
            <person name="Adhikari A."/>
            <person name="Zheng C.-J."/>
            <person name="Schuster L."/>
            <person name="Cowan T.M."/>
            <person name="Smanski M.J."/>
            <person name="Chevrette M.G."/>
            <person name="De Carvalho L.P.S."/>
            <person name="Shen B."/>
        </authorList>
    </citation>
    <scope>NUCLEOTIDE SEQUENCE [LARGE SCALE GENOMIC DNA]</scope>
    <source>
        <strain evidence="3 4">NPDC033843</strain>
    </source>
</reference>